<name>A0A150IJS0_9EURY</name>
<dbReference type="AlphaFoldDB" id="A0A150IJS0"/>
<dbReference type="Pfam" id="PF14907">
    <property type="entry name" value="NTP_transf_5"/>
    <property type="match status" value="1"/>
</dbReference>
<gene>
    <name evidence="1" type="ORF">APG10_01036</name>
</gene>
<evidence type="ECO:0000313" key="1">
    <source>
        <dbReference type="EMBL" id="KYC45229.1"/>
    </source>
</evidence>
<evidence type="ECO:0000313" key="2">
    <source>
        <dbReference type="Proteomes" id="UP000092401"/>
    </source>
</evidence>
<evidence type="ECO:0008006" key="3">
    <source>
        <dbReference type="Google" id="ProtNLM"/>
    </source>
</evidence>
<accession>A0A150IJS0</accession>
<dbReference type="Gene3D" id="3.30.460.40">
    <property type="match status" value="1"/>
</dbReference>
<protein>
    <recommendedName>
        <fullName evidence="3">Nucleotidyltransferase</fullName>
    </recommendedName>
</protein>
<organism evidence="1 2">
    <name type="scientific">Candidatus Methanofastidiosum methylothiophilum</name>
    <dbReference type="NCBI Taxonomy" id="1705564"/>
    <lineage>
        <taxon>Archaea</taxon>
        <taxon>Methanobacteriati</taxon>
        <taxon>Methanobacteriota</taxon>
        <taxon>Stenosarchaea group</taxon>
        <taxon>Candidatus Methanofastidiosia</taxon>
        <taxon>Candidatus Methanofastidiosales</taxon>
        <taxon>Candidatus Methanofastidiosaceae</taxon>
        <taxon>Candidatus Methanofastidiosum</taxon>
    </lineage>
</organism>
<reference evidence="1 2" key="1">
    <citation type="journal article" date="2016" name="ISME J.">
        <title>Chasing the elusive Euryarchaeota class WSA2: genomes reveal a uniquely fastidious methyl-reducing methanogen.</title>
        <authorList>
            <person name="Nobu M.K."/>
            <person name="Narihiro T."/>
            <person name="Kuroda K."/>
            <person name="Mei R."/>
            <person name="Liu W.T."/>
        </authorList>
    </citation>
    <scope>NUCLEOTIDE SEQUENCE [LARGE SCALE GENOMIC DNA]</scope>
    <source>
        <strain evidence="1">B03fssc0709_Meth_Bin005</strain>
    </source>
</reference>
<dbReference type="InterPro" id="IPR039498">
    <property type="entry name" value="NTP_transf_5"/>
</dbReference>
<proteinExistence type="predicted"/>
<dbReference type="EMBL" id="LNGE01000025">
    <property type="protein sequence ID" value="KYC45229.1"/>
    <property type="molecule type" value="Genomic_DNA"/>
</dbReference>
<sequence>MIIVDSSFKLKPEDQLLLCCVNTWKDAKNETKIKSLINSDLDWDYLLELASRHKLLPLLYWQLEHICLDEIPSEFMQNLKEFLKNNASKNLFFMKEVIEVIKTLNEQDIQSVPYKGPILAQQAYGNLTMRQFGDIDLFVRKDDVPRIKEILISKGYTPEFNLDSVQEQNYLKSQRELKFDHELKGICLELHWKFSGVFLNLPSNAEEIFLDDLNTLNMGGVLIREISPENLLLILSIHNASHQWGRLAWLVDIVTLIKNKEMDWQKVLKISRQLSIQKILFINLYMCQILFNLELDNDISGHLNGDSMIKVSNSFLENYFLDISENSLMENMIISISLRERKLDGIKDCLSGIFNPSFYELKHLKLPSPLFFLYYVYRPLNLMKRFKLF</sequence>
<comment type="caution">
    <text evidence="1">The sequence shown here is derived from an EMBL/GenBank/DDBJ whole genome shotgun (WGS) entry which is preliminary data.</text>
</comment>
<dbReference type="Proteomes" id="UP000092401">
    <property type="component" value="Unassembled WGS sequence"/>
</dbReference>